<feature type="transmembrane region" description="Helical" evidence="8">
    <location>
        <begin position="298"/>
        <end position="320"/>
    </location>
</feature>
<evidence type="ECO:0000313" key="11">
    <source>
        <dbReference type="Proteomes" id="UP000177855"/>
    </source>
</evidence>
<evidence type="ECO:0000313" key="10">
    <source>
        <dbReference type="EMBL" id="OGM77150.1"/>
    </source>
</evidence>
<evidence type="ECO:0000256" key="8">
    <source>
        <dbReference type="SAM" id="Phobius"/>
    </source>
</evidence>
<evidence type="ECO:0000256" key="7">
    <source>
        <dbReference type="ARBA" id="ARBA00023136"/>
    </source>
</evidence>
<dbReference type="InterPro" id="IPR038731">
    <property type="entry name" value="RgtA/B/C-like"/>
</dbReference>
<dbReference type="GO" id="GO:0009103">
    <property type="term" value="P:lipopolysaccharide biosynthetic process"/>
    <property type="evidence" value="ECO:0007669"/>
    <property type="project" value="UniProtKB-ARBA"/>
</dbReference>
<dbReference type="Proteomes" id="UP000177855">
    <property type="component" value="Unassembled WGS sequence"/>
</dbReference>
<feature type="transmembrane region" description="Helical" evidence="8">
    <location>
        <begin position="192"/>
        <end position="213"/>
    </location>
</feature>
<keyword evidence="2" id="KW-1003">Cell membrane</keyword>
<dbReference type="InterPro" id="IPR050297">
    <property type="entry name" value="LipidA_mod_glycosyltrf_83"/>
</dbReference>
<name>A0A1F8CLE9_9BACT</name>
<keyword evidence="5 8" id="KW-0812">Transmembrane</keyword>
<feature type="transmembrane region" description="Helical" evidence="8">
    <location>
        <begin position="108"/>
        <end position="127"/>
    </location>
</feature>
<dbReference type="STRING" id="1802532.A2210_02410"/>
<feature type="transmembrane region" description="Helical" evidence="8">
    <location>
        <begin position="79"/>
        <end position="99"/>
    </location>
</feature>
<comment type="subcellular location">
    <subcellularLocation>
        <location evidence="1">Cell membrane</location>
        <topology evidence="1">Multi-pass membrane protein</topology>
    </subcellularLocation>
</comment>
<organism evidence="10 11">
    <name type="scientific">Candidatus Woesebacteria bacterium RIFOXYA1_FULL_40_18</name>
    <dbReference type="NCBI Taxonomy" id="1802532"/>
    <lineage>
        <taxon>Bacteria</taxon>
        <taxon>Candidatus Woeseibacteriota</taxon>
    </lineage>
</organism>
<evidence type="ECO:0000256" key="6">
    <source>
        <dbReference type="ARBA" id="ARBA00022989"/>
    </source>
</evidence>
<keyword evidence="6 8" id="KW-1133">Transmembrane helix</keyword>
<accession>A0A1F8CLE9</accession>
<keyword evidence="3" id="KW-0328">Glycosyltransferase</keyword>
<feature type="domain" description="Glycosyltransferase RgtA/B/C/D-like" evidence="9">
    <location>
        <begin position="58"/>
        <end position="210"/>
    </location>
</feature>
<dbReference type="GO" id="GO:0016763">
    <property type="term" value="F:pentosyltransferase activity"/>
    <property type="evidence" value="ECO:0007669"/>
    <property type="project" value="TreeGrafter"/>
</dbReference>
<evidence type="ECO:0000256" key="2">
    <source>
        <dbReference type="ARBA" id="ARBA00022475"/>
    </source>
</evidence>
<sequence>MKYLVLLLLILSLPIFLFKLGDSSLVSWDEGWFASIARNVIKSGEITKLYWNGLQFVDHPPFGFWLMASSFKLFGANEFSARLPSALAGVASLAVIYLLGKELFNSRVGLFSMVGLISSPWFIFRARSGNLDIFLVLLFILSFYFALKYLKDKKYGVFLGVSLAFLFLTKTLIGFTAVPVILYLFWKEKKLTFSYLVTPFLIGLIPFTIWFLIQAVTYDGFISRFFFIGAPGITVSTSFRENLQLFKDYLHNGIGRWFWPGVLSVAVIPFLKQKKAYILPLFFICFSLPFLFSNKGHIWHLLPLHPILIISALGCAYMFLEKFTKSKIVSFLAIFLATMFLSYPQIRQNWYNFIDIPAFVSDEAILSREAGKFPYKFYIDDDFDPVAAFYSDKIVEQIQDADLTSVFAKNESFVLITYEWRLEQAKIKPSEYRIVKTDRDKILLVREKN</sequence>
<dbReference type="PANTHER" id="PTHR33908:SF11">
    <property type="entry name" value="MEMBRANE PROTEIN"/>
    <property type="match status" value="1"/>
</dbReference>
<evidence type="ECO:0000256" key="5">
    <source>
        <dbReference type="ARBA" id="ARBA00022692"/>
    </source>
</evidence>
<evidence type="ECO:0000259" key="9">
    <source>
        <dbReference type="Pfam" id="PF13231"/>
    </source>
</evidence>
<feature type="transmembrane region" description="Helical" evidence="8">
    <location>
        <begin position="327"/>
        <end position="346"/>
    </location>
</feature>
<dbReference type="PANTHER" id="PTHR33908">
    <property type="entry name" value="MANNOSYLTRANSFERASE YKCB-RELATED"/>
    <property type="match status" value="1"/>
</dbReference>
<gene>
    <name evidence="10" type="ORF">A2210_02410</name>
</gene>
<proteinExistence type="predicted"/>
<dbReference type="AlphaFoldDB" id="A0A1F8CLE9"/>
<evidence type="ECO:0000256" key="4">
    <source>
        <dbReference type="ARBA" id="ARBA00022679"/>
    </source>
</evidence>
<protein>
    <recommendedName>
        <fullName evidence="9">Glycosyltransferase RgtA/B/C/D-like domain-containing protein</fullName>
    </recommendedName>
</protein>
<dbReference type="EMBL" id="MGHS01000006">
    <property type="protein sequence ID" value="OGM77150.1"/>
    <property type="molecule type" value="Genomic_DNA"/>
</dbReference>
<keyword evidence="4" id="KW-0808">Transferase</keyword>
<comment type="caution">
    <text evidence="10">The sequence shown here is derived from an EMBL/GenBank/DDBJ whole genome shotgun (WGS) entry which is preliminary data.</text>
</comment>
<dbReference type="Pfam" id="PF13231">
    <property type="entry name" value="PMT_2"/>
    <property type="match status" value="1"/>
</dbReference>
<evidence type="ECO:0000256" key="1">
    <source>
        <dbReference type="ARBA" id="ARBA00004651"/>
    </source>
</evidence>
<keyword evidence="7 8" id="KW-0472">Membrane</keyword>
<feature type="transmembrane region" description="Helical" evidence="8">
    <location>
        <begin position="254"/>
        <end position="271"/>
    </location>
</feature>
<feature type="transmembrane region" description="Helical" evidence="8">
    <location>
        <begin position="157"/>
        <end position="186"/>
    </location>
</feature>
<dbReference type="GO" id="GO:0005886">
    <property type="term" value="C:plasma membrane"/>
    <property type="evidence" value="ECO:0007669"/>
    <property type="project" value="UniProtKB-SubCell"/>
</dbReference>
<feature type="transmembrane region" description="Helical" evidence="8">
    <location>
        <begin position="276"/>
        <end position="292"/>
    </location>
</feature>
<feature type="transmembrane region" description="Helical" evidence="8">
    <location>
        <begin position="133"/>
        <end position="150"/>
    </location>
</feature>
<feature type="transmembrane region" description="Helical" evidence="8">
    <location>
        <begin position="220"/>
        <end position="239"/>
    </location>
</feature>
<evidence type="ECO:0000256" key="3">
    <source>
        <dbReference type="ARBA" id="ARBA00022676"/>
    </source>
</evidence>
<reference evidence="10 11" key="1">
    <citation type="journal article" date="2016" name="Nat. Commun.">
        <title>Thousands of microbial genomes shed light on interconnected biogeochemical processes in an aquifer system.</title>
        <authorList>
            <person name="Anantharaman K."/>
            <person name="Brown C.T."/>
            <person name="Hug L.A."/>
            <person name="Sharon I."/>
            <person name="Castelle C.J."/>
            <person name="Probst A.J."/>
            <person name="Thomas B.C."/>
            <person name="Singh A."/>
            <person name="Wilkins M.J."/>
            <person name="Karaoz U."/>
            <person name="Brodie E.L."/>
            <person name="Williams K.H."/>
            <person name="Hubbard S.S."/>
            <person name="Banfield J.F."/>
        </authorList>
    </citation>
    <scope>NUCLEOTIDE SEQUENCE [LARGE SCALE GENOMIC DNA]</scope>
</reference>